<protein>
    <submittedName>
        <fullName evidence="2">NFACT family protein</fullName>
    </submittedName>
</protein>
<proteinExistence type="predicted"/>
<dbReference type="PANTHER" id="PTHR15239">
    <property type="entry name" value="NUCLEAR EXPORT MEDIATOR FACTOR NEMF"/>
    <property type="match status" value="1"/>
</dbReference>
<dbReference type="Gene3D" id="2.30.310.10">
    <property type="entry name" value="ibrinogen binding protein from staphylococcus aureus domain"/>
    <property type="match status" value="1"/>
</dbReference>
<dbReference type="GO" id="GO:0043023">
    <property type="term" value="F:ribosomal large subunit binding"/>
    <property type="evidence" value="ECO:0007669"/>
    <property type="project" value="TreeGrafter"/>
</dbReference>
<dbReference type="PANTHER" id="PTHR15239:SF6">
    <property type="entry name" value="RIBOSOME QUALITY CONTROL COMPLEX SUBUNIT NEMF"/>
    <property type="match status" value="1"/>
</dbReference>
<sequence>MKLSHLKQIITYLQKFQKISAIFRVSDSVIKVAFDRDDEIYFDMQRSNSKMFRCSSYARSKVYNAPFDVLLAKRFNRSNILHVELLNGDKIVRFKTSVASAYKEEITYLQFEFTGKYTNVIILDENDVVLEALRHVDLFSSFREVRVGQKLLDVPVAPFIAKEYPLDDVEQFLYDEYAQDIEEKLSSLKKQKVSFLNKKLKKLEKLYASLDDEAKLQAEVENCQHYGNLVLANMHNINPYQRVLHVDDYDGKSVEIELHKEFSSVSQMANSLFTRSKKAKQKVLHLYIEKESLSSKIEHIKLFIHTVQEAKDIAKIQLLFPKNVQAKKVKVNESIEVFWIEGYKVQLGKNEKGNVELLQNARAKDIWIHLKDRPSAHVIITTDKQNLPMHIIESAARLCVDFTTIQKDRFLVDYTPRREVTIQNGANVLYNKYKTIEIDTRSEL</sequence>
<evidence type="ECO:0000313" key="2">
    <source>
        <dbReference type="EMBL" id="QOY54754.1"/>
    </source>
</evidence>
<dbReference type="InterPro" id="IPR051608">
    <property type="entry name" value="RQC_Subunit_NEMF"/>
</dbReference>
<accession>A0A7S7M1Y7</accession>
<dbReference type="GO" id="GO:1990112">
    <property type="term" value="C:RQC complex"/>
    <property type="evidence" value="ECO:0007669"/>
    <property type="project" value="TreeGrafter"/>
</dbReference>
<dbReference type="GO" id="GO:0000049">
    <property type="term" value="F:tRNA binding"/>
    <property type="evidence" value="ECO:0007669"/>
    <property type="project" value="TreeGrafter"/>
</dbReference>
<name>A0A7S7M1Y7_9BACT</name>
<dbReference type="KEGG" id="smas:HUE87_00450"/>
<evidence type="ECO:0000256" key="1">
    <source>
        <dbReference type="SAM" id="Coils"/>
    </source>
</evidence>
<gene>
    <name evidence="2" type="ORF">HUE87_00450</name>
</gene>
<reference evidence="2 3" key="1">
    <citation type="submission" date="2020-05" db="EMBL/GenBank/DDBJ databases">
        <title>Sulfurimonas marisnigri, sp. nov., and Sulfurimonas baltica, sp. nov., manganese oxide reducing chemolithoautotrophs of the class Epsilonproteobacteria isolated from the pelagic redoxclines of the Black and Baltic Seas and emended description of the genus Sulfurimonas.</title>
        <authorList>
            <person name="Henkel J.V."/>
            <person name="Laudan C."/>
            <person name="Werner J."/>
            <person name="Neu T."/>
            <person name="Plewe S."/>
            <person name="Sproer C."/>
            <person name="Bunk B."/>
            <person name="Schulz-Vogt H.N."/>
        </authorList>
    </citation>
    <scope>NUCLEOTIDE SEQUENCE [LARGE SCALE GENOMIC DNA]</scope>
    <source>
        <strain evidence="2 3">SoZ1</strain>
    </source>
</reference>
<dbReference type="GO" id="GO:0072344">
    <property type="term" value="P:rescue of stalled ribosome"/>
    <property type="evidence" value="ECO:0007669"/>
    <property type="project" value="TreeGrafter"/>
</dbReference>
<organism evidence="2 3">
    <name type="scientific">Candidatus Sulfurimonas marisnigri</name>
    <dbReference type="NCBI Taxonomy" id="2740405"/>
    <lineage>
        <taxon>Bacteria</taxon>
        <taxon>Pseudomonadati</taxon>
        <taxon>Campylobacterota</taxon>
        <taxon>Epsilonproteobacteria</taxon>
        <taxon>Campylobacterales</taxon>
        <taxon>Sulfurimonadaceae</taxon>
        <taxon>Sulfurimonas</taxon>
    </lineage>
</organism>
<dbReference type="Proteomes" id="UP000593836">
    <property type="component" value="Chromosome"/>
</dbReference>
<feature type="coiled-coil region" evidence="1">
    <location>
        <begin position="178"/>
        <end position="213"/>
    </location>
</feature>
<keyword evidence="1" id="KW-0175">Coiled coil</keyword>
<keyword evidence="3" id="KW-1185">Reference proteome</keyword>
<dbReference type="Pfam" id="PF05833">
    <property type="entry name" value="NFACT_N"/>
    <property type="match status" value="2"/>
</dbReference>
<dbReference type="EMBL" id="CP054493">
    <property type="protein sequence ID" value="QOY54754.1"/>
    <property type="molecule type" value="Genomic_DNA"/>
</dbReference>
<dbReference type="AlphaFoldDB" id="A0A7S7M1Y7"/>
<evidence type="ECO:0000313" key="3">
    <source>
        <dbReference type="Proteomes" id="UP000593836"/>
    </source>
</evidence>
<dbReference type="RefSeq" id="WP_194366798.1">
    <property type="nucleotide sequence ID" value="NZ_CP054493.1"/>
</dbReference>